<dbReference type="EMBL" id="QXCT01000002">
    <property type="protein sequence ID" value="MDW9254607.1"/>
    <property type="molecule type" value="Genomic_DNA"/>
</dbReference>
<evidence type="ECO:0000313" key="1">
    <source>
        <dbReference type="EMBL" id="MDW9254607.1"/>
    </source>
</evidence>
<dbReference type="Proteomes" id="UP001272137">
    <property type="component" value="Unassembled WGS sequence"/>
</dbReference>
<accession>A0AAW9CWT2</accession>
<sequence>MCGGHLDPPEVTGSIGFALSLLKRKFLPHNMNIFQHQIRPDAPR</sequence>
<gene>
    <name evidence="1" type="ORF">C7S16_1668</name>
</gene>
<evidence type="ECO:0000313" key="2">
    <source>
        <dbReference type="Proteomes" id="UP001272137"/>
    </source>
</evidence>
<organism evidence="1 2">
    <name type="scientific">Burkholderia thailandensis</name>
    <dbReference type="NCBI Taxonomy" id="57975"/>
    <lineage>
        <taxon>Bacteria</taxon>
        <taxon>Pseudomonadati</taxon>
        <taxon>Pseudomonadota</taxon>
        <taxon>Betaproteobacteria</taxon>
        <taxon>Burkholderiales</taxon>
        <taxon>Burkholderiaceae</taxon>
        <taxon>Burkholderia</taxon>
        <taxon>pseudomallei group</taxon>
    </lineage>
</organism>
<reference evidence="1" key="1">
    <citation type="submission" date="2018-08" db="EMBL/GenBank/DDBJ databases">
        <title>Identification of Burkholderia cepacia strains that express a Burkholderia pseudomallei-like capsular polysaccharide.</title>
        <authorList>
            <person name="Burtnick M.N."/>
            <person name="Vongsouvath M."/>
            <person name="Newton P."/>
            <person name="Wuthiekanun V."/>
            <person name="Limmathurotsakul D."/>
            <person name="Brett P.J."/>
            <person name="Chantratita N."/>
            <person name="Dance D.A."/>
        </authorList>
    </citation>
    <scope>NUCLEOTIDE SEQUENCE</scope>
    <source>
        <strain evidence="1">SBXCC001</strain>
    </source>
</reference>
<name>A0AAW9CWT2_BURTH</name>
<comment type="caution">
    <text evidence="1">The sequence shown here is derived from an EMBL/GenBank/DDBJ whole genome shotgun (WGS) entry which is preliminary data.</text>
</comment>
<proteinExistence type="predicted"/>
<protein>
    <submittedName>
        <fullName evidence="1">Uncharacterized protein</fullName>
    </submittedName>
</protein>
<dbReference type="AlphaFoldDB" id="A0AAW9CWT2"/>